<feature type="compositionally biased region" description="Polar residues" evidence="1">
    <location>
        <begin position="32"/>
        <end position="66"/>
    </location>
</feature>
<feature type="compositionally biased region" description="Low complexity" evidence="1">
    <location>
        <begin position="9"/>
        <end position="22"/>
    </location>
</feature>
<feature type="compositionally biased region" description="Polar residues" evidence="1">
    <location>
        <begin position="107"/>
        <end position="116"/>
    </location>
</feature>
<feature type="non-terminal residue" evidence="2">
    <location>
        <position position="1"/>
    </location>
</feature>
<dbReference type="EMBL" id="CADCUW010000292">
    <property type="protein sequence ID" value="CAA9417863.1"/>
    <property type="molecule type" value="Genomic_DNA"/>
</dbReference>
<sequence length="124" mass="13498">CQPTPPPGSERSGPSSRSSPRPTRAHERARSSSRTARWPSTPSIGCCRSSATSSIPGSDTRPSSVPISRERSSRSGKPSPVSRWATASWVTPWERTRAATTRRRAPSRNTPLSSPAWQHRSPKP</sequence>
<dbReference type="AlphaFoldDB" id="A0A6J4PKE1"/>
<feature type="non-terminal residue" evidence="2">
    <location>
        <position position="124"/>
    </location>
</feature>
<accession>A0A6J4PKE1</accession>
<evidence type="ECO:0000256" key="1">
    <source>
        <dbReference type="SAM" id="MobiDB-lite"/>
    </source>
</evidence>
<proteinExistence type="predicted"/>
<organism evidence="2">
    <name type="scientific">uncultured Rubrobacteraceae bacterium</name>
    <dbReference type="NCBI Taxonomy" id="349277"/>
    <lineage>
        <taxon>Bacteria</taxon>
        <taxon>Bacillati</taxon>
        <taxon>Actinomycetota</taxon>
        <taxon>Rubrobacteria</taxon>
        <taxon>Rubrobacterales</taxon>
        <taxon>Rubrobacteraceae</taxon>
        <taxon>environmental samples</taxon>
    </lineage>
</organism>
<feature type="region of interest" description="Disordered" evidence="1">
    <location>
        <begin position="1"/>
        <end position="124"/>
    </location>
</feature>
<gene>
    <name evidence="2" type="ORF">AVDCRST_MAG01-01-2046</name>
</gene>
<name>A0A6J4PKE1_9ACTN</name>
<evidence type="ECO:0000313" key="2">
    <source>
        <dbReference type="EMBL" id="CAA9417863.1"/>
    </source>
</evidence>
<protein>
    <submittedName>
        <fullName evidence="2">Uncharacterized protein</fullName>
    </submittedName>
</protein>
<reference evidence="2" key="1">
    <citation type="submission" date="2020-02" db="EMBL/GenBank/DDBJ databases">
        <authorList>
            <person name="Meier V. D."/>
        </authorList>
    </citation>
    <scope>NUCLEOTIDE SEQUENCE</scope>
    <source>
        <strain evidence="2">AVDCRST_MAG01</strain>
    </source>
</reference>